<dbReference type="InterPro" id="IPR001660">
    <property type="entry name" value="SAM"/>
</dbReference>
<sequence length="204" mass="24308">MPPKYQKYVDKFKCPKMLQYKIISIQGLGDNWDKPQRYRKNPKSLVELAADVLDRQPLPDCMYWGIEEVINWLQNTVKLPQYKACFKRNFVTGRLLILLGPNHLVKMKIQKLEHLNKIQDEIRKLYQVPRPTYARDLTLPSLNGTQYDWNTLYYRYIARQSPHRAILRSEYWRMTKMMNAKEEPACHWLTIATGQDIHDKVLIA</sequence>
<dbReference type="SMART" id="SM00454">
    <property type="entry name" value="SAM"/>
    <property type="match status" value="1"/>
</dbReference>
<feature type="non-terminal residue" evidence="2">
    <location>
        <position position="204"/>
    </location>
</feature>
<proteinExistence type="predicted"/>
<dbReference type="SUPFAM" id="SSF47769">
    <property type="entry name" value="SAM/Pointed domain"/>
    <property type="match status" value="1"/>
</dbReference>
<evidence type="ECO:0000259" key="1">
    <source>
        <dbReference type="PROSITE" id="PS50105"/>
    </source>
</evidence>
<dbReference type="PANTHER" id="PTHR46829:SF1">
    <property type="entry name" value="STERILE ALPHA MOTIF DOMAIN-CONTAINING PROTEIN 15"/>
    <property type="match status" value="1"/>
</dbReference>
<protein>
    <recommendedName>
        <fullName evidence="1">SAM domain-containing protein</fullName>
    </recommendedName>
</protein>
<reference evidence="2" key="1">
    <citation type="submission" date="2015-11" db="EMBL/GenBank/DDBJ databases">
        <title>De novo transcriptome assembly of four potential Pierce s Disease insect vectors from Arizona vineyards.</title>
        <authorList>
            <person name="Tassone E.E."/>
        </authorList>
    </citation>
    <scope>NUCLEOTIDE SEQUENCE</scope>
</reference>
<dbReference type="InterPro" id="IPR013761">
    <property type="entry name" value="SAM/pointed_sf"/>
</dbReference>
<dbReference type="PROSITE" id="PS50105">
    <property type="entry name" value="SAM_DOMAIN"/>
    <property type="match status" value="1"/>
</dbReference>
<dbReference type="Gene3D" id="1.10.150.50">
    <property type="entry name" value="Transcription Factor, Ets-1"/>
    <property type="match status" value="1"/>
</dbReference>
<organism evidence="2">
    <name type="scientific">Homalodisca liturata</name>
    <dbReference type="NCBI Taxonomy" id="320908"/>
    <lineage>
        <taxon>Eukaryota</taxon>
        <taxon>Metazoa</taxon>
        <taxon>Ecdysozoa</taxon>
        <taxon>Arthropoda</taxon>
        <taxon>Hexapoda</taxon>
        <taxon>Insecta</taxon>
        <taxon>Pterygota</taxon>
        <taxon>Neoptera</taxon>
        <taxon>Paraneoptera</taxon>
        <taxon>Hemiptera</taxon>
        <taxon>Auchenorrhyncha</taxon>
        <taxon>Membracoidea</taxon>
        <taxon>Cicadellidae</taxon>
        <taxon>Cicadellinae</taxon>
        <taxon>Proconiini</taxon>
        <taxon>Homalodisca</taxon>
    </lineage>
</organism>
<accession>A0A1B6J257</accession>
<gene>
    <name evidence="2" type="ORF">g.3757</name>
</gene>
<dbReference type="PANTHER" id="PTHR46829">
    <property type="entry name" value="STERILE ALPHA MOTIF DOMAIN-CONTAINING PROTEIN 15"/>
    <property type="match status" value="1"/>
</dbReference>
<evidence type="ECO:0000313" key="2">
    <source>
        <dbReference type="EMBL" id="JAS93264.1"/>
    </source>
</evidence>
<name>A0A1B6J257_9HEMI</name>
<feature type="domain" description="SAM" evidence="1">
    <location>
        <begin position="64"/>
        <end position="128"/>
    </location>
</feature>
<dbReference type="EMBL" id="GECU01014442">
    <property type="protein sequence ID" value="JAS93264.1"/>
    <property type="molecule type" value="Transcribed_RNA"/>
</dbReference>
<dbReference type="AlphaFoldDB" id="A0A1B6J257"/>
<dbReference type="Pfam" id="PF00536">
    <property type="entry name" value="SAM_1"/>
    <property type="match status" value="1"/>
</dbReference>